<gene>
    <name evidence="1" type="ORF">ACE1CI_05090</name>
</gene>
<comment type="caution">
    <text evidence="1">The sequence shown here is derived from an EMBL/GenBank/DDBJ whole genome shotgun (WGS) entry which is preliminary data.</text>
</comment>
<keyword evidence="2" id="KW-1185">Reference proteome</keyword>
<protein>
    <recommendedName>
        <fullName evidence="3">Sigma-70 family RNA polymerase sigma factor</fullName>
    </recommendedName>
</protein>
<reference evidence="1 2" key="1">
    <citation type="submission" date="2024-09" db="EMBL/GenBank/DDBJ databases">
        <title>Floridaenema gen nov. (Aerosakkonemataceae, Aerosakkonematales ord. nov., Cyanobacteria) from benthic tropical and subtropical fresh waters, with the description of four new species.</title>
        <authorList>
            <person name="Moretto J.A."/>
            <person name="Berthold D.E."/>
            <person name="Lefler F.W."/>
            <person name="Huang I.-S."/>
            <person name="Laughinghouse H. IV."/>
        </authorList>
    </citation>
    <scope>NUCLEOTIDE SEQUENCE [LARGE SCALE GENOMIC DNA]</scope>
    <source>
        <strain evidence="1 2">BLCC-F50</strain>
    </source>
</reference>
<accession>A0ABV4XKR7</accession>
<name>A0ABV4XKR7_9CYAN</name>
<evidence type="ECO:0000313" key="1">
    <source>
        <dbReference type="EMBL" id="MFB2892303.1"/>
    </source>
</evidence>
<dbReference type="EMBL" id="JBHFNR010000027">
    <property type="protein sequence ID" value="MFB2892303.1"/>
    <property type="molecule type" value="Genomic_DNA"/>
</dbReference>
<evidence type="ECO:0000313" key="2">
    <source>
        <dbReference type="Proteomes" id="UP001576784"/>
    </source>
</evidence>
<dbReference type="Proteomes" id="UP001576784">
    <property type="component" value="Unassembled WGS sequence"/>
</dbReference>
<sequence length="506" mass="58564">MKKREDIVQKFSTFLSFGDYKSRRKSFWQADPQLERQIKHLTQSDPEAKEEFWAKYFLKTLREVSQTESSRAASISSLRFSVTPLPLPSPYETVTSSQSLKIPPLITARHLSAYLQEACLWAAQKSHLKYQFLRYKYPIEEYFQIAASFANLPDKLLKSFNLDHPRSNIEGYAKIAIFRFIRDKIYQYDVEAKSRKFSDYGLLKNLNAKELKEALASQGINQQKIDLYRLTWQCFDEIYQPQQECSTRNLQPPTQEDLKQIADYYNQRLNQLDLPKLAANEDKVQEILEICIKAARNYRTKQFLPLEEYDNISDPTPTPWDIAVYEEENQQVQLLVAKVFATIPEAGQVMLILWQGLDLTQSEIATVIKGKYPELQKQYQVARHLARYTKNILKDFVDEWNEANLGCAIDNERDLEAIKDALDECLQSHCKGLVNEILEQASQEMSNAEKLLIFNNTINLTQIATAVVPQKVLKVKESLTKAFISKLETKLNFEVDAVLPPAFLTN</sequence>
<proteinExistence type="predicted"/>
<evidence type="ECO:0008006" key="3">
    <source>
        <dbReference type="Google" id="ProtNLM"/>
    </source>
</evidence>
<organism evidence="1 2">
    <name type="scientific">Floridaenema flaviceps BLCC-F50</name>
    <dbReference type="NCBI Taxonomy" id="3153642"/>
    <lineage>
        <taxon>Bacteria</taxon>
        <taxon>Bacillati</taxon>
        <taxon>Cyanobacteriota</taxon>
        <taxon>Cyanophyceae</taxon>
        <taxon>Oscillatoriophycideae</taxon>
        <taxon>Aerosakkonematales</taxon>
        <taxon>Aerosakkonemataceae</taxon>
        <taxon>Floridanema</taxon>
        <taxon>Floridanema flaviceps</taxon>
    </lineage>
</organism>
<dbReference type="RefSeq" id="WP_413261975.1">
    <property type="nucleotide sequence ID" value="NZ_JBHFNR010000027.1"/>
</dbReference>